<dbReference type="AlphaFoldDB" id="A0A7N2MJS0"/>
<organism evidence="2 3">
    <name type="scientific">Quercus lobata</name>
    <name type="common">Valley oak</name>
    <dbReference type="NCBI Taxonomy" id="97700"/>
    <lineage>
        <taxon>Eukaryota</taxon>
        <taxon>Viridiplantae</taxon>
        <taxon>Streptophyta</taxon>
        <taxon>Embryophyta</taxon>
        <taxon>Tracheophyta</taxon>
        <taxon>Spermatophyta</taxon>
        <taxon>Magnoliopsida</taxon>
        <taxon>eudicotyledons</taxon>
        <taxon>Gunneridae</taxon>
        <taxon>Pentapetalae</taxon>
        <taxon>rosids</taxon>
        <taxon>fabids</taxon>
        <taxon>Fagales</taxon>
        <taxon>Fagaceae</taxon>
        <taxon>Quercus</taxon>
    </lineage>
</organism>
<dbReference type="Gramene" id="QL09p039118:mrna">
    <property type="protein sequence ID" value="QL09p039118:mrna:CDS:1"/>
    <property type="gene ID" value="QL09p039118"/>
</dbReference>
<dbReference type="Proteomes" id="UP000594261">
    <property type="component" value="Chromosome 9"/>
</dbReference>
<accession>A0A7N2MJS0</accession>
<evidence type="ECO:0000313" key="3">
    <source>
        <dbReference type="Proteomes" id="UP000594261"/>
    </source>
</evidence>
<proteinExistence type="predicted"/>
<sequence>MSKRSVSVRKKNISVVAERDPSSAGNGKRSVSPMPSKCVVSSLIAAREENRKMSKELTIVMPSRYWQACSSMRRQASPNSRRTSLSPRRRLSGVKLSPLVTAADSTSKKKMASIVAGISKALEALVSSAKTNRKSWDEPPPSAADAAIASAPVELKGKAVSKKKLDPQAILQTQVNLIYVFYTILI</sequence>
<evidence type="ECO:0000313" key="2">
    <source>
        <dbReference type="EnsemblPlants" id="QL09p039118:mrna:CDS:1"/>
    </source>
</evidence>
<feature type="region of interest" description="Disordered" evidence="1">
    <location>
        <begin position="1"/>
        <end position="35"/>
    </location>
</feature>
<feature type="compositionally biased region" description="Low complexity" evidence="1">
    <location>
        <begin position="77"/>
        <end position="86"/>
    </location>
</feature>
<dbReference type="EnsemblPlants" id="QL09p039118:mrna">
    <property type="protein sequence ID" value="QL09p039118:mrna:CDS:1"/>
    <property type="gene ID" value="QL09p039118"/>
</dbReference>
<dbReference type="InParanoid" id="A0A7N2MJS0"/>
<protein>
    <submittedName>
        <fullName evidence="2">Uncharacterized protein</fullName>
    </submittedName>
</protein>
<feature type="region of interest" description="Disordered" evidence="1">
    <location>
        <begin position="71"/>
        <end position="90"/>
    </location>
</feature>
<reference evidence="2 3" key="1">
    <citation type="journal article" date="2016" name="G3 (Bethesda)">
        <title>First Draft Assembly and Annotation of the Genome of a California Endemic Oak Quercus lobata Nee (Fagaceae).</title>
        <authorList>
            <person name="Sork V.L."/>
            <person name="Fitz-Gibbon S.T."/>
            <person name="Puiu D."/>
            <person name="Crepeau M."/>
            <person name="Gugger P.F."/>
            <person name="Sherman R."/>
            <person name="Stevens K."/>
            <person name="Langley C.H."/>
            <person name="Pellegrini M."/>
            <person name="Salzberg S.L."/>
        </authorList>
    </citation>
    <scope>NUCLEOTIDE SEQUENCE [LARGE SCALE GENOMIC DNA]</scope>
    <source>
        <strain evidence="2 3">cv. SW786</strain>
    </source>
</reference>
<name>A0A7N2MJS0_QUELO</name>
<reference evidence="2" key="2">
    <citation type="submission" date="2021-01" db="UniProtKB">
        <authorList>
            <consortium name="EnsemblPlants"/>
        </authorList>
    </citation>
    <scope>IDENTIFICATION</scope>
</reference>
<dbReference type="EMBL" id="LRBV02000009">
    <property type="status" value="NOT_ANNOTATED_CDS"/>
    <property type="molecule type" value="Genomic_DNA"/>
</dbReference>
<evidence type="ECO:0000256" key="1">
    <source>
        <dbReference type="SAM" id="MobiDB-lite"/>
    </source>
</evidence>
<feature type="compositionally biased region" description="Basic residues" evidence="1">
    <location>
        <begin position="1"/>
        <end position="12"/>
    </location>
</feature>
<keyword evidence="3" id="KW-1185">Reference proteome</keyword>